<dbReference type="PANTHER" id="PTHR10612">
    <property type="entry name" value="APOLIPOPROTEIN D"/>
    <property type="match status" value="1"/>
</dbReference>
<dbReference type="RefSeq" id="WP_014428709.1">
    <property type="nucleotide sequence ID" value="NC_017075.1"/>
</dbReference>
<keyword evidence="3" id="KW-1185">Reference proteome</keyword>
<gene>
    <name evidence="2" type="ordered locus">RGE_25060</name>
</gene>
<dbReference type="STRING" id="983917.RGE_25060"/>
<reference evidence="2 3" key="1">
    <citation type="journal article" date="2012" name="J. Bacteriol.">
        <title>Complete genome sequence of phototrophic betaproteobacterium Rubrivivax gelatinosus IL144.</title>
        <authorList>
            <person name="Nagashima S."/>
            <person name="Kamimura A."/>
            <person name="Shimizu T."/>
            <person name="Nakamura-isaki S."/>
            <person name="Aono E."/>
            <person name="Sakamoto K."/>
            <person name="Ichikawa N."/>
            <person name="Nakazawa H."/>
            <person name="Sekine M."/>
            <person name="Yamazaki S."/>
            <person name="Fujita N."/>
            <person name="Shimada K."/>
            <person name="Hanada S."/>
            <person name="Nagashima K.V.P."/>
        </authorList>
    </citation>
    <scope>NUCLEOTIDE SEQUENCE [LARGE SCALE GENOMIC DNA]</scope>
    <source>
        <strain evidence="3">NBRC 100245 / IL144</strain>
    </source>
</reference>
<dbReference type="SUPFAM" id="SSF50814">
    <property type="entry name" value="Lipocalins"/>
    <property type="match status" value="1"/>
</dbReference>
<evidence type="ECO:0000313" key="2">
    <source>
        <dbReference type="EMBL" id="BAL95847.1"/>
    </source>
</evidence>
<dbReference type="Gene3D" id="2.40.128.20">
    <property type="match status" value="1"/>
</dbReference>
<evidence type="ECO:0000259" key="1">
    <source>
        <dbReference type="Pfam" id="PF08212"/>
    </source>
</evidence>
<accession>I0HS60</accession>
<dbReference type="InterPro" id="IPR000566">
    <property type="entry name" value="Lipocln_cytosolic_FA-bd_dom"/>
</dbReference>
<protein>
    <submittedName>
        <fullName evidence="2">Putative transporter</fullName>
    </submittedName>
</protein>
<name>I0HS60_RUBGI</name>
<dbReference type="InterPro" id="IPR012674">
    <property type="entry name" value="Calycin"/>
</dbReference>
<dbReference type="Proteomes" id="UP000007883">
    <property type="component" value="Chromosome"/>
</dbReference>
<dbReference type="EMBL" id="AP012320">
    <property type="protein sequence ID" value="BAL95847.1"/>
    <property type="molecule type" value="Genomic_DNA"/>
</dbReference>
<dbReference type="InterPro" id="IPR047202">
    <property type="entry name" value="Lipocalin_Blc-like_dom"/>
</dbReference>
<dbReference type="InterPro" id="IPR002446">
    <property type="entry name" value="Lipocalin_bac"/>
</dbReference>
<dbReference type="PANTHER" id="PTHR10612:SF34">
    <property type="entry name" value="APOLIPOPROTEIN D"/>
    <property type="match status" value="1"/>
</dbReference>
<sequence>MNAPVPLPEDDLDTRIRAAEEALVARERRLLDGIDSLGRRVRHAASPWRLAASGVAVLLAGTTLWRVMRPGPSAPVQVHGVPPAHGGVDAGGLPWVGLLGLLWPLLPARWRSRTSPGTVAAVLGVGVPLLQKWLHKPEGPPLATVEHVDLARYAGSWYEVARLGAPYEAGCDGQPTAHYTQAGAQLRVENRCLGSDGRERVARGVARVVPGSGNARLEVNFLPAWLHALPIGWADYQILALDRGYSVALVGHPSRESLWLLSRTPTVDPATLQALLDIAQGEGFPVERLHRHGAG</sequence>
<organism evidence="2 3">
    <name type="scientific">Rubrivivax gelatinosus (strain NBRC 100245 / IL144)</name>
    <dbReference type="NCBI Taxonomy" id="983917"/>
    <lineage>
        <taxon>Bacteria</taxon>
        <taxon>Pseudomonadati</taxon>
        <taxon>Pseudomonadota</taxon>
        <taxon>Betaproteobacteria</taxon>
        <taxon>Burkholderiales</taxon>
        <taxon>Sphaerotilaceae</taxon>
        <taxon>Rubrivivax</taxon>
    </lineage>
</organism>
<evidence type="ECO:0000313" key="3">
    <source>
        <dbReference type="Proteomes" id="UP000007883"/>
    </source>
</evidence>
<dbReference type="CDD" id="cd19438">
    <property type="entry name" value="lipocalin_Blc-like"/>
    <property type="match status" value="1"/>
</dbReference>
<dbReference type="AlphaFoldDB" id="I0HS60"/>
<dbReference type="Pfam" id="PF08212">
    <property type="entry name" value="Lipocalin_2"/>
    <property type="match status" value="1"/>
</dbReference>
<dbReference type="HOGENOM" id="CLU_942962_0_0_4"/>
<feature type="domain" description="Lipocalin/cytosolic fatty-acid binding" evidence="1">
    <location>
        <begin position="148"/>
        <end position="291"/>
    </location>
</feature>
<dbReference type="PRINTS" id="PR01171">
    <property type="entry name" value="BCTLIPOCALIN"/>
</dbReference>
<proteinExistence type="predicted"/>
<dbReference type="GO" id="GO:0006950">
    <property type="term" value="P:response to stress"/>
    <property type="evidence" value="ECO:0007669"/>
    <property type="project" value="UniProtKB-ARBA"/>
</dbReference>
<dbReference type="PATRIC" id="fig|983917.3.peg.2438"/>
<dbReference type="eggNOG" id="COG3040">
    <property type="taxonomic scope" value="Bacteria"/>
</dbReference>
<dbReference type="KEGG" id="rge:RGE_25060"/>